<comment type="caution">
    <text evidence="2">The sequence shown here is derived from an EMBL/GenBank/DDBJ whole genome shotgun (WGS) entry which is preliminary data.</text>
</comment>
<reference evidence="2" key="1">
    <citation type="journal article" date="2014" name="Front. Microbiol.">
        <title>High frequency of phylogenetically diverse reductive dehalogenase-homologous genes in deep subseafloor sedimentary metagenomes.</title>
        <authorList>
            <person name="Kawai M."/>
            <person name="Futagami T."/>
            <person name="Toyoda A."/>
            <person name="Takaki Y."/>
            <person name="Nishi S."/>
            <person name="Hori S."/>
            <person name="Arai W."/>
            <person name="Tsubouchi T."/>
            <person name="Morono Y."/>
            <person name="Uchiyama I."/>
            <person name="Ito T."/>
            <person name="Fujiyama A."/>
            <person name="Inagaki F."/>
            <person name="Takami H."/>
        </authorList>
    </citation>
    <scope>NUCLEOTIDE SEQUENCE</scope>
    <source>
        <strain evidence="2">Expedition CK06-06</strain>
    </source>
</reference>
<protein>
    <submittedName>
        <fullName evidence="2">Uncharacterized protein</fullName>
    </submittedName>
</protein>
<feature type="compositionally biased region" description="Acidic residues" evidence="1">
    <location>
        <begin position="55"/>
        <end position="74"/>
    </location>
</feature>
<name>X0RW09_9ZZZZ</name>
<feature type="compositionally biased region" description="Basic and acidic residues" evidence="1">
    <location>
        <begin position="12"/>
        <end position="23"/>
    </location>
</feature>
<evidence type="ECO:0000256" key="1">
    <source>
        <dbReference type="SAM" id="MobiDB-lite"/>
    </source>
</evidence>
<feature type="compositionally biased region" description="Basic residues" evidence="1">
    <location>
        <begin position="34"/>
        <end position="47"/>
    </location>
</feature>
<sequence length="74" mass="8612">MSKRKGMGKSSHSKESWRGRGCDQAEMETIASPRSKRFRKTTHRRSLRIQADNEITNELDELSEAEEDERSDED</sequence>
<accession>X0RW09</accession>
<dbReference type="EMBL" id="BARS01008035">
    <property type="protein sequence ID" value="GAF72963.1"/>
    <property type="molecule type" value="Genomic_DNA"/>
</dbReference>
<gene>
    <name evidence="2" type="ORF">S01H1_15393</name>
</gene>
<organism evidence="2">
    <name type="scientific">marine sediment metagenome</name>
    <dbReference type="NCBI Taxonomy" id="412755"/>
    <lineage>
        <taxon>unclassified sequences</taxon>
        <taxon>metagenomes</taxon>
        <taxon>ecological metagenomes</taxon>
    </lineage>
</organism>
<proteinExistence type="predicted"/>
<dbReference type="AlphaFoldDB" id="X0RW09"/>
<evidence type="ECO:0000313" key="2">
    <source>
        <dbReference type="EMBL" id="GAF72963.1"/>
    </source>
</evidence>
<feature type="region of interest" description="Disordered" evidence="1">
    <location>
        <begin position="1"/>
        <end position="74"/>
    </location>
</feature>